<feature type="signal peptide" evidence="3">
    <location>
        <begin position="1"/>
        <end position="30"/>
    </location>
</feature>
<feature type="compositionally biased region" description="Basic and acidic residues" evidence="1">
    <location>
        <begin position="94"/>
        <end position="104"/>
    </location>
</feature>
<name>A0A4U1JQ82_RHOCA</name>
<evidence type="ECO:0000313" key="4">
    <source>
        <dbReference type="EMBL" id="TKD18196.1"/>
    </source>
</evidence>
<feature type="compositionally biased region" description="Basic and acidic residues" evidence="1">
    <location>
        <begin position="55"/>
        <end position="76"/>
    </location>
</feature>
<dbReference type="RefSeq" id="WP_136906706.1">
    <property type="nucleotide sequence ID" value="NZ_SWJZ01000043.1"/>
</dbReference>
<feature type="region of interest" description="Disordered" evidence="1">
    <location>
        <begin position="94"/>
        <end position="132"/>
    </location>
</feature>
<feature type="chain" id="PRO_5021027908" evidence="3">
    <location>
        <begin position="31"/>
        <end position="132"/>
    </location>
</feature>
<feature type="transmembrane region" description="Helical" evidence="2">
    <location>
        <begin position="35"/>
        <end position="52"/>
    </location>
</feature>
<proteinExistence type="predicted"/>
<keyword evidence="2" id="KW-0472">Membrane</keyword>
<feature type="region of interest" description="Disordered" evidence="1">
    <location>
        <begin position="53"/>
        <end position="76"/>
    </location>
</feature>
<evidence type="ECO:0000256" key="1">
    <source>
        <dbReference type="SAM" id="MobiDB-lite"/>
    </source>
</evidence>
<evidence type="ECO:0000256" key="2">
    <source>
        <dbReference type="SAM" id="Phobius"/>
    </source>
</evidence>
<comment type="caution">
    <text evidence="4">The sequence shown here is derived from an EMBL/GenBank/DDBJ whole genome shotgun (WGS) entry which is preliminary data.</text>
</comment>
<evidence type="ECO:0000256" key="3">
    <source>
        <dbReference type="SAM" id="SignalP"/>
    </source>
</evidence>
<dbReference type="EMBL" id="SWJZ01000043">
    <property type="protein sequence ID" value="TKD18196.1"/>
    <property type="molecule type" value="Genomic_DNA"/>
</dbReference>
<gene>
    <name evidence="4" type="ORF">FBT96_11340</name>
</gene>
<keyword evidence="2" id="KW-0812">Transmembrane</keyword>
<reference evidence="4 5" key="1">
    <citation type="submission" date="2019-04" db="EMBL/GenBank/DDBJ databases">
        <title>Draft Whole-Genome sequence of the purple photosynthetic bacterium Rhodobacter capsulatus SP108 with an indigenous class A beta-lactamase.</title>
        <authorList>
            <person name="Robertson S."/>
            <person name="Meyer T.E."/>
            <person name="Kyndt J.A."/>
        </authorList>
    </citation>
    <scope>NUCLEOTIDE SEQUENCE [LARGE SCALE GENOMIC DNA]</scope>
    <source>
        <strain evidence="4 5">SP108</strain>
    </source>
</reference>
<keyword evidence="2" id="KW-1133">Transmembrane helix</keyword>
<keyword evidence="3" id="KW-0732">Signal</keyword>
<evidence type="ECO:0000313" key="5">
    <source>
        <dbReference type="Proteomes" id="UP000310597"/>
    </source>
</evidence>
<accession>A0A4U1JQ82</accession>
<protein>
    <submittedName>
        <fullName evidence="4">Uncharacterized protein</fullName>
    </submittedName>
</protein>
<dbReference type="AlphaFoldDB" id="A0A4U1JQ82"/>
<sequence length="132" mass="14830">MTAFAFPRLTAAVLAGAVALTGISATPANAMNDRDRAALGLIVGLGVLAAIADGNDSRRDRRPPPPPPRRDDRDYRRADDCRVEVWYDRHGRRIEEHSPGCNDRRGHRRDGGHRPPPPPQVWGPDDWRYYDR</sequence>
<dbReference type="Proteomes" id="UP000310597">
    <property type="component" value="Unassembled WGS sequence"/>
</dbReference>
<organism evidence="4 5">
    <name type="scientific">Rhodobacter capsulatus</name>
    <name type="common">Rhodopseudomonas capsulata</name>
    <dbReference type="NCBI Taxonomy" id="1061"/>
    <lineage>
        <taxon>Bacteria</taxon>
        <taxon>Pseudomonadati</taxon>
        <taxon>Pseudomonadota</taxon>
        <taxon>Alphaproteobacteria</taxon>
        <taxon>Rhodobacterales</taxon>
        <taxon>Rhodobacter group</taxon>
        <taxon>Rhodobacter</taxon>
    </lineage>
</organism>